<dbReference type="Proteomes" id="UP001598448">
    <property type="component" value="Unassembled WGS sequence"/>
</dbReference>
<sequence>MPATRWSAYAYALGDAAANTGGRVRTPRKAPAGDGSTVTRLITA</sequence>
<keyword evidence="3" id="KW-1185">Reference proteome</keyword>
<protein>
    <submittedName>
        <fullName evidence="2">Uncharacterized protein</fullName>
    </submittedName>
</protein>
<feature type="region of interest" description="Disordered" evidence="1">
    <location>
        <begin position="20"/>
        <end position="44"/>
    </location>
</feature>
<dbReference type="EMBL" id="JBHXIJ010000046">
    <property type="protein sequence ID" value="MFD5099194.1"/>
    <property type="molecule type" value="Genomic_DNA"/>
</dbReference>
<proteinExistence type="predicted"/>
<accession>A0ABW6FJ74</accession>
<comment type="caution">
    <text evidence="2">The sequence shown here is derived from an EMBL/GenBank/DDBJ whole genome shotgun (WGS) entry which is preliminary data.</text>
</comment>
<evidence type="ECO:0000256" key="1">
    <source>
        <dbReference type="SAM" id="MobiDB-lite"/>
    </source>
</evidence>
<reference evidence="2 3" key="1">
    <citation type="submission" date="2024-09" db="EMBL/GenBank/DDBJ databases">
        <title>The Natural Products Discovery Center: Release of the First 8490 Sequenced Strains for Exploring Actinobacteria Biosynthetic Diversity.</title>
        <authorList>
            <person name="Kalkreuter E."/>
            <person name="Kautsar S.A."/>
            <person name="Yang D."/>
            <person name="Bader C.D."/>
            <person name="Teijaro C.N."/>
            <person name="Fluegel L."/>
            <person name="Davis C.M."/>
            <person name="Simpson J.R."/>
            <person name="Lauterbach L."/>
            <person name="Steele A.D."/>
            <person name="Gui C."/>
            <person name="Meng S."/>
            <person name="Li G."/>
            <person name="Viehrig K."/>
            <person name="Ye F."/>
            <person name="Su P."/>
            <person name="Kiefer A.F."/>
            <person name="Nichols A."/>
            <person name="Cepeda A.J."/>
            <person name="Yan W."/>
            <person name="Fan B."/>
            <person name="Jiang Y."/>
            <person name="Adhikari A."/>
            <person name="Zheng C.-J."/>
            <person name="Schuster L."/>
            <person name="Cowan T.M."/>
            <person name="Smanski M.J."/>
            <person name="Chevrette M.G."/>
            <person name="De Carvalho L.P.S."/>
            <person name="Shen B."/>
        </authorList>
    </citation>
    <scope>NUCLEOTIDE SEQUENCE [LARGE SCALE GENOMIC DNA]</scope>
    <source>
        <strain evidence="2 3">NPDC058348</strain>
    </source>
</reference>
<evidence type="ECO:0000313" key="3">
    <source>
        <dbReference type="Proteomes" id="UP001598448"/>
    </source>
</evidence>
<gene>
    <name evidence="2" type="ORF">ACFWJN_09520</name>
</gene>
<evidence type="ECO:0000313" key="2">
    <source>
        <dbReference type="EMBL" id="MFD5099194.1"/>
    </source>
</evidence>
<organism evidence="2 3">
    <name type="scientific">Streptomyces albidochromogenes</name>
    <dbReference type="NCBI Taxonomy" id="329524"/>
    <lineage>
        <taxon>Bacteria</taxon>
        <taxon>Bacillati</taxon>
        <taxon>Actinomycetota</taxon>
        <taxon>Actinomycetes</taxon>
        <taxon>Kitasatosporales</taxon>
        <taxon>Streptomycetaceae</taxon>
        <taxon>Streptomyces</taxon>
    </lineage>
</organism>
<name>A0ABW6FJ74_9ACTN</name>
<dbReference type="RefSeq" id="WP_386711405.1">
    <property type="nucleotide sequence ID" value="NZ_JBHXIJ010000046.1"/>
</dbReference>